<sequence length="112" mass="12360">MDDQIDTSDFAVELQRLRDAIPVAVSQGAATTTISIEVLTRLLKRYDTPHEGSTELTALCITQEDVEHLLHAHTELTRVAQSPRRIRHPLAKQLTRILAPALANMSGRKPAG</sequence>
<accession>A0A7V8J5L2</accession>
<dbReference type="RefSeq" id="WP_156858544.1">
    <property type="nucleotide sequence ID" value="NZ_WOWR01000005.1"/>
</dbReference>
<proteinExistence type="predicted"/>
<organism evidence="1 2">
    <name type="scientific">Pseudomonas putida</name>
    <name type="common">Arthrobacter siderocapsulatus</name>
    <dbReference type="NCBI Taxonomy" id="303"/>
    <lineage>
        <taxon>Bacteria</taxon>
        <taxon>Pseudomonadati</taxon>
        <taxon>Pseudomonadota</taxon>
        <taxon>Gammaproteobacteria</taxon>
        <taxon>Pseudomonadales</taxon>
        <taxon>Pseudomonadaceae</taxon>
        <taxon>Pseudomonas</taxon>
    </lineage>
</organism>
<evidence type="ECO:0000313" key="1">
    <source>
        <dbReference type="EMBL" id="KAF0255650.1"/>
    </source>
</evidence>
<dbReference type="EMBL" id="WOWR01000005">
    <property type="protein sequence ID" value="KAF0255650.1"/>
    <property type="molecule type" value="Genomic_DNA"/>
</dbReference>
<reference evidence="1 2" key="1">
    <citation type="submission" date="2019-12" db="EMBL/GenBank/DDBJ databases">
        <authorList>
            <person name="Woiski C."/>
        </authorList>
    </citation>
    <scope>NUCLEOTIDE SEQUENCE [LARGE SCALE GENOMIC DNA]</scope>
    <source>
        <strain evidence="1 2">BOE100</strain>
    </source>
</reference>
<dbReference type="AlphaFoldDB" id="A0A7V8J5L2"/>
<evidence type="ECO:0000313" key="2">
    <source>
        <dbReference type="Proteomes" id="UP000442695"/>
    </source>
</evidence>
<name>A0A7V8J5L2_PSEPU</name>
<dbReference type="Proteomes" id="UP000442695">
    <property type="component" value="Unassembled WGS sequence"/>
</dbReference>
<gene>
    <name evidence="1" type="ORF">GN299_06050</name>
</gene>
<comment type="caution">
    <text evidence="1">The sequence shown here is derived from an EMBL/GenBank/DDBJ whole genome shotgun (WGS) entry which is preliminary data.</text>
</comment>
<protein>
    <submittedName>
        <fullName evidence="1">Uncharacterized protein</fullName>
    </submittedName>
</protein>